<feature type="compositionally biased region" description="Acidic residues" evidence="1">
    <location>
        <begin position="516"/>
        <end position="525"/>
    </location>
</feature>
<dbReference type="InterPro" id="IPR048366">
    <property type="entry name" value="TNP-like_GBD"/>
</dbReference>
<evidence type="ECO:0000313" key="5">
    <source>
        <dbReference type="Proteomes" id="UP000838878"/>
    </source>
</evidence>
<feature type="domain" description="Transposable element P transposase-like GTP-binding insertion" evidence="2">
    <location>
        <begin position="18"/>
        <end position="89"/>
    </location>
</feature>
<reference evidence="4" key="1">
    <citation type="submission" date="2021-12" db="EMBL/GenBank/DDBJ databases">
        <authorList>
            <person name="Martin H S."/>
        </authorList>
    </citation>
    <scope>NUCLEOTIDE SEQUENCE</scope>
</reference>
<dbReference type="AlphaFoldDB" id="A0A8J9V329"/>
<feature type="domain" description="Retrovirus-related Pol polyprotein from transposon TNT 1-94-like beta-barrel" evidence="3">
    <location>
        <begin position="132"/>
        <end position="194"/>
    </location>
</feature>
<gene>
    <name evidence="4" type="ORF">BINO364_LOCUS15429</name>
</gene>
<feature type="compositionally biased region" description="Basic and acidic residues" evidence="1">
    <location>
        <begin position="327"/>
        <end position="336"/>
    </location>
</feature>
<dbReference type="Pfam" id="PF22936">
    <property type="entry name" value="Pol_BBD"/>
    <property type="match status" value="1"/>
</dbReference>
<dbReference type="EMBL" id="OV170228">
    <property type="protein sequence ID" value="CAH0730447.1"/>
    <property type="molecule type" value="Genomic_DNA"/>
</dbReference>
<feature type="region of interest" description="Disordered" evidence="1">
    <location>
        <begin position="510"/>
        <end position="538"/>
    </location>
</feature>
<dbReference type="Pfam" id="PF21788">
    <property type="entry name" value="TNP-like_GBD"/>
    <property type="match status" value="1"/>
</dbReference>
<evidence type="ECO:0000259" key="2">
    <source>
        <dbReference type="Pfam" id="PF21788"/>
    </source>
</evidence>
<feature type="non-terminal residue" evidence="4">
    <location>
        <position position="538"/>
    </location>
</feature>
<feature type="compositionally biased region" description="Basic and acidic residues" evidence="1">
    <location>
        <begin position="287"/>
        <end position="302"/>
    </location>
</feature>
<name>A0A8J9V329_9NEOP</name>
<evidence type="ECO:0000313" key="4">
    <source>
        <dbReference type="EMBL" id="CAH0730447.1"/>
    </source>
</evidence>
<protein>
    <submittedName>
        <fullName evidence="4">Uncharacterized protein</fullName>
    </submittedName>
</protein>
<proteinExistence type="predicted"/>
<dbReference type="OrthoDB" id="8060926at2759"/>
<dbReference type="Proteomes" id="UP000838878">
    <property type="component" value="Chromosome 8"/>
</dbReference>
<feature type="region of interest" description="Disordered" evidence="1">
    <location>
        <begin position="321"/>
        <end position="343"/>
    </location>
</feature>
<feature type="region of interest" description="Disordered" evidence="1">
    <location>
        <begin position="275"/>
        <end position="304"/>
    </location>
</feature>
<sequence>MHFEVNSMKVFPLFDTPHLLKGIRNNLLNKDAKFIENGQEKWAKWEHLKMLLAIDVGDDEIRLVNKLTENHVNKDKLKKMKVKLAAQSMPEEKQSLQELMGRLLVEEERSGSIPSSSASTAPQDSALEVEFCELKAKRFLTMGDGTKLEVLGTGKVIVWAFNGSSYVSRTLDDVLYVPNLKVNLFSLASAVNKGHTMVSDSNGYWHIKFAHQNYKYVKEFLDLRGINMKGRLISAYHVSRENSIGYHLVRVVVDTRRVETHRDIVFVKVKSNSDNALEKDETENEEENTRDVQQQKEARSIAEDVASSEVHMMEEYLDEEFLDAEEDIPKNEEKKNSRSKRQVKKPAWTKDYDLAMTAQGEEQLTYEEAVNGKYKEEWLKVIQAELEALCKNETWKENVPKKDILNLGSFRNELAFTLCNLGVVQENKRGRPSSSALEHEIQAKKKRSAVAVAPPKEVRRDGQGHWPLVNATDPICVKLEPENCGWFLDEYLKPVGFIGDHTLLKIEDIVKKSETESDDEEDSEVEDRSFMSDDSDSE</sequence>
<evidence type="ECO:0000259" key="3">
    <source>
        <dbReference type="Pfam" id="PF22936"/>
    </source>
</evidence>
<dbReference type="InterPro" id="IPR054722">
    <property type="entry name" value="PolX-like_BBD"/>
</dbReference>
<organism evidence="4 5">
    <name type="scientific">Brenthis ino</name>
    <name type="common">lesser marbled fritillary</name>
    <dbReference type="NCBI Taxonomy" id="405034"/>
    <lineage>
        <taxon>Eukaryota</taxon>
        <taxon>Metazoa</taxon>
        <taxon>Ecdysozoa</taxon>
        <taxon>Arthropoda</taxon>
        <taxon>Hexapoda</taxon>
        <taxon>Insecta</taxon>
        <taxon>Pterygota</taxon>
        <taxon>Neoptera</taxon>
        <taxon>Endopterygota</taxon>
        <taxon>Lepidoptera</taxon>
        <taxon>Glossata</taxon>
        <taxon>Ditrysia</taxon>
        <taxon>Papilionoidea</taxon>
        <taxon>Nymphalidae</taxon>
        <taxon>Heliconiinae</taxon>
        <taxon>Argynnini</taxon>
        <taxon>Brenthis</taxon>
    </lineage>
</organism>
<keyword evidence="5" id="KW-1185">Reference proteome</keyword>
<evidence type="ECO:0000256" key="1">
    <source>
        <dbReference type="SAM" id="MobiDB-lite"/>
    </source>
</evidence>
<accession>A0A8J9V329</accession>